<feature type="compositionally biased region" description="Basic and acidic residues" evidence="11">
    <location>
        <begin position="606"/>
        <end position="640"/>
    </location>
</feature>
<keyword evidence="2" id="KW-0645">Protease</keyword>
<keyword evidence="6 9" id="KW-0106">Calcium</keyword>
<evidence type="ECO:0000256" key="12">
    <source>
        <dbReference type="SAM" id="SignalP"/>
    </source>
</evidence>
<dbReference type="InterPro" id="IPR036375">
    <property type="entry name" value="Hemopexin-like_dom_sf"/>
</dbReference>
<keyword evidence="7" id="KW-0482">Metalloprotease</keyword>
<keyword evidence="12" id="KW-0732">Signal</keyword>
<accession>A0AAV2MLR8</accession>
<dbReference type="GO" id="GO:0005615">
    <property type="term" value="C:extracellular space"/>
    <property type="evidence" value="ECO:0007669"/>
    <property type="project" value="TreeGrafter"/>
</dbReference>
<comment type="cofactor">
    <cofactor evidence="9">
        <name>Ca(2+)</name>
        <dbReference type="ChEBI" id="CHEBI:29108"/>
    </cofactor>
    <text evidence="9">Can bind about 5 Ca(2+) ions per subunit.</text>
</comment>
<feature type="binding site" evidence="9">
    <location>
        <position position="221"/>
    </location>
    <ligand>
        <name>Ca(2+)</name>
        <dbReference type="ChEBI" id="CHEBI:29108"/>
        <label>3</label>
    </ligand>
</feature>
<dbReference type="Gene3D" id="2.110.10.10">
    <property type="entry name" value="Hemopexin-like domain"/>
    <property type="match status" value="2"/>
</dbReference>
<feature type="region of interest" description="Disordered" evidence="11">
    <location>
        <begin position="422"/>
        <end position="446"/>
    </location>
</feature>
<dbReference type="Pfam" id="PF00045">
    <property type="entry name" value="Hemopexin"/>
    <property type="match status" value="1"/>
</dbReference>
<dbReference type="Pfam" id="PF00413">
    <property type="entry name" value="Peptidase_M10"/>
    <property type="match status" value="1"/>
</dbReference>
<dbReference type="GO" id="GO:0006508">
    <property type="term" value="P:proteolysis"/>
    <property type="evidence" value="ECO:0007669"/>
    <property type="project" value="UniProtKB-KW"/>
</dbReference>
<evidence type="ECO:0000256" key="10">
    <source>
        <dbReference type="PROSITE-ProRule" id="PRU01011"/>
    </source>
</evidence>
<feature type="binding site" evidence="9">
    <location>
        <position position="251"/>
    </location>
    <ligand>
        <name>Zn(2+)</name>
        <dbReference type="ChEBI" id="CHEBI:29105"/>
        <label>2</label>
        <note>catalytic</note>
    </ligand>
</feature>
<evidence type="ECO:0000256" key="11">
    <source>
        <dbReference type="SAM" id="MobiDB-lite"/>
    </source>
</evidence>
<dbReference type="SUPFAM" id="SSF55486">
    <property type="entry name" value="Metalloproteases ('zincins'), catalytic domain"/>
    <property type="match status" value="1"/>
</dbReference>
<dbReference type="PANTHER" id="PTHR10201:SF224">
    <property type="entry name" value="MATRIX METALLOPEPTIDASE 17B"/>
    <property type="match status" value="1"/>
</dbReference>
<feature type="binding site" evidence="9">
    <location>
        <position position="195"/>
    </location>
    <ligand>
        <name>Ca(2+)</name>
        <dbReference type="ChEBI" id="CHEBI:29108"/>
        <label>3</label>
    </ligand>
</feature>
<dbReference type="EMBL" id="OZ035830">
    <property type="protein sequence ID" value="CAL1614323.1"/>
    <property type="molecule type" value="Genomic_DNA"/>
</dbReference>
<feature type="binding site" evidence="9">
    <location>
        <position position="335"/>
    </location>
    <ligand>
        <name>Ca(2+)</name>
        <dbReference type="ChEBI" id="CHEBI:29108"/>
        <label>4</label>
    </ligand>
</feature>
<dbReference type="SMART" id="SM00120">
    <property type="entry name" value="HX"/>
    <property type="match status" value="3"/>
</dbReference>
<evidence type="ECO:0000256" key="2">
    <source>
        <dbReference type="ARBA" id="ARBA00022670"/>
    </source>
</evidence>
<keyword evidence="5 9" id="KW-0862">Zinc</keyword>
<keyword evidence="15" id="KW-1185">Reference proteome</keyword>
<dbReference type="InterPro" id="IPR024079">
    <property type="entry name" value="MetalloPept_cat_dom_sf"/>
</dbReference>
<protein>
    <recommendedName>
        <fullName evidence="13">Peptidase metallopeptidase domain-containing protein</fullName>
    </recommendedName>
</protein>
<evidence type="ECO:0000259" key="13">
    <source>
        <dbReference type="SMART" id="SM00235"/>
    </source>
</evidence>
<feature type="binding site" evidence="9">
    <location>
        <position position="259"/>
    </location>
    <ligand>
        <name>Zn(2+)</name>
        <dbReference type="ChEBI" id="CHEBI:29105"/>
        <label>2</label>
        <note>catalytic</note>
    </ligand>
</feature>
<feature type="binding site" evidence="9">
    <location>
        <position position="216"/>
    </location>
    <ligand>
        <name>Zn(2+)</name>
        <dbReference type="ChEBI" id="CHEBI:29105"/>
        <label>1</label>
    </ligand>
</feature>
<feature type="signal peptide" evidence="12">
    <location>
        <begin position="1"/>
        <end position="16"/>
    </location>
</feature>
<dbReference type="AlphaFoldDB" id="A0AAV2MLR8"/>
<feature type="binding site" evidence="9">
    <location>
        <position position="202"/>
    </location>
    <ligand>
        <name>Zn(2+)</name>
        <dbReference type="ChEBI" id="CHEBI:29105"/>
        <label>1</label>
    </ligand>
</feature>
<feature type="binding site" evidence="9">
    <location>
        <position position="194"/>
    </location>
    <ligand>
        <name>Ca(2+)</name>
        <dbReference type="ChEBI" id="CHEBI:29108"/>
        <label>3</label>
    </ligand>
</feature>
<feature type="compositionally biased region" description="Basic residues" evidence="11">
    <location>
        <begin position="305"/>
        <end position="324"/>
    </location>
</feature>
<feature type="repeat" description="Hemopexin" evidence="10">
    <location>
        <begin position="470"/>
        <end position="517"/>
    </location>
</feature>
<sequence>MWVLLLCLGGAWAAAAAPVTTATTTQAPPTQDHSTQLVDWLLKYGYLPAPDSSTGQLQAWTTVTSAVRSMQRFAGINETGVLDEETLALMETRRCSLPDQEEPPGGATLLRLRSRRSRSRRSEAGATWRGSNINWRLQSYPPSLPRDTVRSLVYYALRVWAQPTPLDFHEVGLGATDLQVDFHHGYHGDDYPFDGVGGAVGHAFFPSDPLRAGGVHLDSEEEWAFRQTAAEGTDLFTVLLHELGHALGLSHSSSRHSVMRPYYQGPAGDPLHYRLGPSDLESITQLYGKRRHQQSTDSDLDSSHQLRHKPHPHPPHPHPHPHHREHNDRCNTSFDAVAKIRGETFFFKGLSMWRVSSSGLVSSRAAAVRRMWRSLPLDLRLSAVLERPSDHAILFISGSQVWLFRDLSLQDGFPAPLSSLHSELREEQGEEQGEQGERPGLRWDPHQGLSWGNTGAETPAADGEWTRLLECGVSGITTDSQGAVYLFHGASYWKFPSPGSSPEVGFPRSIGADWLDCPDPGTPSAALPLPTPPAGGRHELREGRGQGGGQGRERGGPWGRDDKDWTHCWCQSRATDWTGETLILVWTFGGLQSTGPFTEHTNPRPSDPRPSDPRPSDPRPSDPRPSDPRPSDPRPSDPDTRTPSGLCG</sequence>
<reference evidence="14 15" key="1">
    <citation type="submission" date="2024-04" db="EMBL/GenBank/DDBJ databases">
        <authorList>
            <person name="Waldvogel A.-M."/>
            <person name="Schoenle A."/>
        </authorList>
    </citation>
    <scope>NUCLEOTIDE SEQUENCE [LARGE SCALE GENOMIC DNA]</scope>
</reference>
<feature type="binding site" evidence="9">
    <location>
        <position position="221"/>
    </location>
    <ligand>
        <name>Ca(2+)</name>
        <dbReference type="ChEBI" id="CHEBI:29108"/>
        <label>1</label>
    </ligand>
</feature>
<dbReference type="PROSITE" id="PS51642">
    <property type="entry name" value="HEMOPEXIN_2"/>
    <property type="match status" value="3"/>
</dbReference>
<evidence type="ECO:0000313" key="14">
    <source>
        <dbReference type="EMBL" id="CAL1614323.1"/>
    </source>
</evidence>
<feature type="binding site" evidence="9">
    <location>
        <position position="241"/>
    </location>
    <ligand>
        <name>Zn(2+)</name>
        <dbReference type="ChEBI" id="CHEBI:29105"/>
        <label>2</label>
        <note>catalytic</note>
    </ligand>
</feature>
<evidence type="ECO:0000256" key="4">
    <source>
        <dbReference type="ARBA" id="ARBA00022801"/>
    </source>
</evidence>
<feature type="binding site" evidence="9">
    <location>
        <position position="177"/>
    </location>
    <ligand>
        <name>Ca(2+)</name>
        <dbReference type="ChEBI" id="CHEBI:29108"/>
        <label>2</label>
    </ligand>
</feature>
<evidence type="ECO:0000313" key="15">
    <source>
        <dbReference type="Proteomes" id="UP001497482"/>
    </source>
</evidence>
<dbReference type="InterPro" id="IPR021190">
    <property type="entry name" value="Pept_M10A"/>
</dbReference>
<dbReference type="Pfam" id="PF01471">
    <property type="entry name" value="PG_binding_1"/>
    <property type="match status" value="1"/>
</dbReference>
<evidence type="ECO:0000256" key="7">
    <source>
        <dbReference type="ARBA" id="ARBA00023049"/>
    </source>
</evidence>
<dbReference type="GO" id="GO:0030198">
    <property type="term" value="P:extracellular matrix organization"/>
    <property type="evidence" value="ECO:0007669"/>
    <property type="project" value="TreeGrafter"/>
</dbReference>
<dbReference type="PRINTS" id="PR00138">
    <property type="entry name" value="MATRIXIN"/>
</dbReference>
<dbReference type="InterPro" id="IPR036365">
    <property type="entry name" value="PGBD-like_sf"/>
</dbReference>
<feature type="domain" description="Peptidase metallopeptidase" evidence="13">
    <location>
        <begin position="124"/>
        <end position="289"/>
    </location>
</feature>
<dbReference type="SUPFAM" id="SSF50923">
    <property type="entry name" value="Hemopexin-like domain"/>
    <property type="match status" value="1"/>
</dbReference>
<feature type="binding site" evidence="9">
    <location>
        <position position="245"/>
    </location>
    <ligand>
        <name>Zn(2+)</name>
        <dbReference type="ChEBI" id="CHEBI:29105"/>
        <label>2</label>
        <note>catalytic</note>
    </ligand>
</feature>
<feature type="binding site" evidence="9">
    <location>
        <position position="187"/>
    </location>
    <ligand>
        <name>Zn(2+)</name>
        <dbReference type="ChEBI" id="CHEBI:29105"/>
        <label>1</label>
    </ligand>
</feature>
<dbReference type="Proteomes" id="UP001497482">
    <property type="component" value="Chromosome 8"/>
</dbReference>
<dbReference type="InterPro" id="IPR006026">
    <property type="entry name" value="Peptidase_Metallo"/>
</dbReference>
<proteinExistence type="inferred from homology"/>
<dbReference type="PANTHER" id="PTHR10201">
    <property type="entry name" value="MATRIX METALLOPROTEINASE"/>
    <property type="match status" value="1"/>
</dbReference>
<dbReference type="SUPFAM" id="SSF47090">
    <property type="entry name" value="PGBD-like"/>
    <property type="match status" value="1"/>
</dbReference>
<dbReference type="GO" id="GO:0030574">
    <property type="term" value="P:collagen catabolic process"/>
    <property type="evidence" value="ECO:0007669"/>
    <property type="project" value="TreeGrafter"/>
</dbReference>
<keyword evidence="3 9" id="KW-0479">Metal-binding</keyword>
<dbReference type="SMART" id="SM00235">
    <property type="entry name" value="ZnMc"/>
    <property type="match status" value="1"/>
</dbReference>
<name>A0AAV2MLR8_KNICA</name>
<feature type="binding site" description="in inhibited form" evidence="9">
    <location>
        <position position="95"/>
    </location>
    <ligand>
        <name>Zn(2+)</name>
        <dbReference type="ChEBI" id="CHEBI:29105"/>
        <label>2</label>
        <note>catalytic</note>
    </ligand>
</feature>
<dbReference type="GO" id="GO:0031012">
    <property type="term" value="C:extracellular matrix"/>
    <property type="evidence" value="ECO:0007669"/>
    <property type="project" value="InterPro"/>
</dbReference>
<dbReference type="InterPro" id="IPR018487">
    <property type="entry name" value="Hemopexin-like_repeat"/>
</dbReference>
<dbReference type="InterPro" id="IPR002477">
    <property type="entry name" value="Peptidoglycan-bd-like"/>
</dbReference>
<dbReference type="GO" id="GO:0008270">
    <property type="term" value="F:zinc ion binding"/>
    <property type="evidence" value="ECO:0007669"/>
    <property type="project" value="InterPro"/>
</dbReference>
<feature type="binding site" evidence="9">
    <location>
        <position position="218"/>
    </location>
    <ligand>
        <name>Ca(2+)</name>
        <dbReference type="ChEBI" id="CHEBI:29108"/>
        <label>3</label>
    </ligand>
</feature>
<comment type="similarity">
    <text evidence="1">Belongs to the peptidase M10A family.</text>
</comment>
<dbReference type="InterPro" id="IPR033739">
    <property type="entry name" value="M10A_MMP"/>
</dbReference>
<gene>
    <name evidence="14" type="ORF">KC01_LOCUS40377</name>
</gene>
<evidence type="ECO:0000256" key="3">
    <source>
        <dbReference type="ARBA" id="ARBA00022723"/>
    </source>
</evidence>
<organism evidence="14 15">
    <name type="scientific">Knipowitschia caucasica</name>
    <name type="common">Caucasian dwarf goby</name>
    <name type="synonym">Pomatoschistus caucasicus</name>
    <dbReference type="NCBI Taxonomy" id="637954"/>
    <lineage>
        <taxon>Eukaryota</taxon>
        <taxon>Metazoa</taxon>
        <taxon>Chordata</taxon>
        <taxon>Craniata</taxon>
        <taxon>Vertebrata</taxon>
        <taxon>Euteleostomi</taxon>
        <taxon>Actinopterygii</taxon>
        <taxon>Neopterygii</taxon>
        <taxon>Teleostei</taxon>
        <taxon>Neoteleostei</taxon>
        <taxon>Acanthomorphata</taxon>
        <taxon>Gobiaria</taxon>
        <taxon>Gobiiformes</taxon>
        <taxon>Gobioidei</taxon>
        <taxon>Gobiidae</taxon>
        <taxon>Gobiinae</taxon>
        <taxon>Knipowitschia</taxon>
    </lineage>
</organism>
<dbReference type="GO" id="GO:0004222">
    <property type="term" value="F:metalloendopeptidase activity"/>
    <property type="evidence" value="ECO:0007669"/>
    <property type="project" value="InterPro"/>
</dbReference>
<feature type="compositionally biased region" description="Basic and acidic residues" evidence="11">
    <location>
        <begin position="435"/>
        <end position="445"/>
    </location>
</feature>
<feature type="binding site" evidence="9">
    <location>
        <position position="189"/>
    </location>
    <ligand>
        <name>Zn(2+)</name>
        <dbReference type="ChEBI" id="CHEBI:29105"/>
        <label>1</label>
    </ligand>
</feature>
<feature type="region of interest" description="Disordered" evidence="11">
    <location>
        <begin position="288"/>
        <end position="329"/>
    </location>
</feature>
<dbReference type="Gene3D" id="3.40.390.10">
    <property type="entry name" value="Collagenase (Catalytic Domain)"/>
    <property type="match status" value="1"/>
</dbReference>
<evidence type="ECO:0000256" key="9">
    <source>
        <dbReference type="PIRSR" id="PIRSR621190-2"/>
    </source>
</evidence>
<feature type="chain" id="PRO_5043629198" description="Peptidase metallopeptidase domain-containing protein" evidence="12">
    <location>
        <begin position="17"/>
        <end position="648"/>
    </location>
</feature>
<keyword evidence="4" id="KW-0378">Hydrolase</keyword>
<feature type="repeat" description="Hemopexin" evidence="10">
    <location>
        <begin position="331"/>
        <end position="375"/>
    </location>
</feature>
<comment type="cofactor">
    <cofactor evidence="9">
        <name>Zn(2+)</name>
        <dbReference type="ChEBI" id="CHEBI:29105"/>
    </cofactor>
    <text evidence="9">Binds 2 Zn(2+) ions per subunit.</text>
</comment>
<evidence type="ECO:0000256" key="1">
    <source>
        <dbReference type="ARBA" id="ARBA00010370"/>
    </source>
</evidence>
<feature type="region of interest" description="Disordered" evidence="11">
    <location>
        <begin position="520"/>
        <end position="563"/>
    </location>
</feature>
<evidence type="ECO:0000256" key="5">
    <source>
        <dbReference type="ARBA" id="ARBA00022833"/>
    </source>
</evidence>
<feature type="compositionally biased region" description="Basic and acidic residues" evidence="11">
    <location>
        <begin position="551"/>
        <end position="563"/>
    </location>
</feature>
<feature type="repeat" description="Hemopexin" evidence="10">
    <location>
        <begin position="378"/>
        <end position="424"/>
    </location>
</feature>
<evidence type="ECO:0000256" key="6">
    <source>
        <dbReference type="ARBA" id="ARBA00022837"/>
    </source>
</evidence>
<dbReference type="CDD" id="cd04278">
    <property type="entry name" value="ZnMc_MMP"/>
    <property type="match status" value="1"/>
</dbReference>
<evidence type="ECO:0000256" key="8">
    <source>
        <dbReference type="PIRSR" id="PIRSR621190-1"/>
    </source>
</evidence>
<dbReference type="InterPro" id="IPR001818">
    <property type="entry name" value="Pept_M10_metallopeptidase"/>
</dbReference>
<feature type="region of interest" description="Disordered" evidence="11">
    <location>
        <begin position="593"/>
        <end position="648"/>
    </location>
</feature>
<feature type="active site" evidence="8">
    <location>
        <position position="242"/>
    </location>
</feature>